<dbReference type="GO" id="GO:0016787">
    <property type="term" value="F:hydrolase activity"/>
    <property type="evidence" value="ECO:0007669"/>
    <property type="project" value="UniProtKB-KW"/>
</dbReference>
<reference evidence="3 4" key="1">
    <citation type="submission" date="2019-03" db="EMBL/GenBank/DDBJ databases">
        <title>Empedobacter tilapiae sp. nov., isolated from an intestine of Nile tilapia Oreochromis niloticus.</title>
        <authorList>
            <person name="Kim Y.-O."/>
            <person name="Yoon J.-H."/>
        </authorList>
    </citation>
    <scope>NUCLEOTIDE SEQUENCE [LARGE SCALE GENOMIC DNA]</scope>
    <source>
        <strain evidence="3 4">MRS2</strain>
    </source>
</reference>
<keyword evidence="1" id="KW-0732">Signal</keyword>
<keyword evidence="3" id="KW-0378">Hydrolase</keyword>
<keyword evidence="4" id="KW-1185">Reference proteome</keyword>
<dbReference type="EMBL" id="SRPE01000012">
    <property type="protein sequence ID" value="TGN23047.1"/>
    <property type="molecule type" value="Genomic_DNA"/>
</dbReference>
<comment type="caution">
    <text evidence="3">The sequence shown here is derived from an EMBL/GenBank/DDBJ whole genome shotgun (WGS) entry which is preliminary data.</text>
</comment>
<name>A0A4Z1B6X8_9FLAO</name>
<dbReference type="Pfam" id="PF00144">
    <property type="entry name" value="Beta-lactamase"/>
    <property type="match status" value="1"/>
</dbReference>
<evidence type="ECO:0000313" key="4">
    <source>
        <dbReference type="Proteomes" id="UP000297998"/>
    </source>
</evidence>
<protein>
    <submittedName>
        <fullName evidence="3">Class A beta-lactamase-related serine hydrolase</fullName>
    </submittedName>
</protein>
<dbReference type="PANTHER" id="PTHR46825">
    <property type="entry name" value="D-ALANYL-D-ALANINE-CARBOXYPEPTIDASE/ENDOPEPTIDASE AMPH"/>
    <property type="match status" value="1"/>
</dbReference>
<dbReference type="SUPFAM" id="SSF56601">
    <property type="entry name" value="beta-lactamase/transpeptidase-like"/>
    <property type="match status" value="1"/>
</dbReference>
<organism evidence="3 4">
    <name type="scientific">Empedobacter tilapiae</name>
    <dbReference type="NCBI Taxonomy" id="2491114"/>
    <lineage>
        <taxon>Bacteria</taxon>
        <taxon>Pseudomonadati</taxon>
        <taxon>Bacteroidota</taxon>
        <taxon>Flavobacteriia</taxon>
        <taxon>Flavobacteriales</taxon>
        <taxon>Weeksellaceae</taxon>
        <taxon>Empedobacter</taxon>
    </lineage>
</organism>
<gene>
    <name evidence="3" type="ORF">E4J94_14980</name>
</gene>
<feature type="chain" id="PRO_5021478738" evidence="1">
    <location>
        <begin position="23"/>
        <end position="345"/>
    </location>
</feature>
<dbReference type="InterPro" id="IPR050491">
    <property type="entry name" value="AmpC-like"/>
</dbReference>
<evidence type="ECO:0000259" key="2">
    <source>
        <dbReference type="Pfam" id="PF00144"/>
    </source>
</evidence>
<proteinExistence type="predicted"/>
<dbReference type="Proteomes" id="UP000297998">
    <property type="component" value="Unassembled WGS sequence"/>
</dbReference>
<dbReference type="RefSeq" id="WP_135836605.1">
    <property type="nucleotide sequence ID" value="NZ_SRPE01000012.1"/>
</dbReference>
<sequence>MKTLLKILTLGIIYLVCQPIFAQKNAQVKHDFEKIINSKHSFPFNGVVIVSKNGKTIYEKVHGFKNFEDKIALNNSNQFEIMSNSKLFTSVLILKEAEKGNINLQQSIKTYLPEISQPWADSVTVHQLLNHTHGIKDITKPLLFKPGTEFKYGNYSNVLLGKILTNVTNKTFRELATNLFKEIGLNETFVYSKTEKHQLVQGYFYRNDSLVPNYQTMITEEELPADGIISTTNNLAKWNNLLHNGKILKPETYQLMITPSTLSQHDVFGKTPQGYAYNIRNVNENNVNYVGHTGLGDGFSSLNIYFPKSKVSLIVLQNIMPDDSEDYYFYEKQFKNSLLKSNLVR</sequence>
<dbReference type="PANTHER" id="PTHR46825:SF9">
    <property type="entry name" value="BETA-LACTAMASE-RELATED DOMAIN-CONTAINING PROTEIN"/>
    <property type="match status" value="1"/>
</dbReference>
<dbReference type="InterPro" id="IPR012338">
    <property type="entry name" value="Beta-lactam/transpept-like"/>
</dbReference>
<accession>A0A4Z1B6X8</accession>
<feature type="domain" description="Beta-lactamase-related" evidence="2">
    <location>
        <begin position="47"/>
        <end position="324"/>
    </location>
</feature>
<evidence type="ECO:0000313" key="3">
    <source>
        <dbReference type="EMBL" id="TGN23047.1"/>
    </source>
</evidence>
<feature type="signal peptide" evidence="1">
    <location>
        <begin position="1"/>
        <end position="22"/>
    </location>
</feature>
<evidence type="ECO:0000256" key="1">
    <source>
        <dbReference type="SAM" id="SignalP"/>
    </source>
</evidence>
<dbReference type="InterPro" id="IPR001466">
    <property type="entry name" value="Beta-lactam-related"/>
</dbReference>
<dbReference type="Gene3D" id="3.40.710.10">
    <property type="entry name" value="DD-peptidase/beta-lactamase superfamily"/>
    <property type="match status" value="1"/>
</dbReference>
<dbReference type="OrthoDB" id="9793489at2"/>
<dbReference type="AlphaFoldDB" id="A0A4Z1B6X8"/>